<dbReference type="RefSeq" id="WP_150087831.1">
    <property type="nucleotide sequence ID" value="NZ_VWSF01000004.1"/>
</dbReference>
<organism evidence="2 3">
    <name type="scientific">Adhaeribacter rhizoryzae</name>
    <dbReference type="NCBI Taxonomy" id="2607907"/>
    <lineage>
        <taxon>Bacteria</taxon>
        <taxon>Pseudomonadati</taxon>
        <taxon>Bacteroidota</taxon>
        <taxon>Cytophagia</taxon>
        <taxon>Cytophagales</taxon>
        <taxon>Hymenobacteraceae</taxon>
        <taxon>Adhaeribacter</taxon>
    </lineage>
</organism>
<sequence>MNKKVLLVRILQLVFFAAVGFANWYKAGNSNDSFYQIVMAVCAVGFVAVLFTLFYSGRKNKV</sequence>
<protein>
    <submittedName>
        <fullName evidence="2">Uncharacterized protein</fullName>
    </submittedName>
</protein>
<keyword evidence="3" id="KW-1185">Reference proteome</keyword>
<accession>A0A5M6DK40</accession>
<evidence type="ECO:0000256" key="1">
    <source>
        <dbReference type="SAM" id="Phobius"/>
    </source>
</evidence>
<dbReference type="EMBL" id="VWSF01000004">
    <property type="protein sequence ID" value="KAA5547914.1"/>
    <property type="molecule type" value="Genomic_DNA"/>
</dbReference>
<dbReference type="AlphaFoldDB" id="A0A5M6DK40"/>
<keyword evidence="1" id="KW-0472">Membrane</keyword>
<keyword evidence="1" id="KW-0812">Transmembrane</keyword>
<evidence type="ECO:0000313" key="3">
    <source>
        <dbReference type="Proteomes" id="UP000323426"/>
    </source>
</evidence>
<feature type="transmembrane region" description="Helical" evidence="1">
    <location>
        <begin position="7"/>
        <end position="25"/>
    </location>
</feature>
<proteinExistence type="predicted"/>
<gene>
    <name evidence="2" type="ORF">F0145_08225</name>
</gene>
<feature type="transmembrane region" description="Helical" evidence="1">
    <location>
        <begin position="37"/>
        <end position="56"/>
    </location>
</feature>
<reference evidence="2 3" key="1">
    <citation type="submission" date="2019-09" db="EMBL/GenBank/DDBJ databases">
        <title>Genome sequence and assembly of Adhaeribacter sp.</title>
        <authorList>
            <person name="Chhetri G."/>
        </authorList>
    </citation>
    <scope>NUCLEOTIDE SEQUENCE [LARGE SCALE GENOMIC DNA]</scope>
    <source>
        <strain evidence="2 3">DK36</strain>
    </source>
</reference>
<name>A0A5M6DK40_9BACT</name>
<keyword evidence="1" id="KW-1133">Transmembrane helix</keyword>
<evidence type="ECO:0000313" key="2">
    <source>
        <dbReference type="EMBL" id="KAA5547914.1"/>
    </source>
</evidence>
<comment type="caution">
    <text evidence="2">The sequence shown here is derived from an EMBL/GenBank/DDBJ whole genome shotgun (WGS) entry which is preliminary data.</text>
</comment>
<dbReference type="Proteomes" id="UP000323426">
    <property type="component" value="Unassembled WGS sequence"/>
</dbReference>